<dbReference type="Proteomes" id="UP001628192">
    <property type="component" value="Unassembled WGS sequence"/>
</dbReference>
<evidence type="ECO:0000313" key="2">
    <source>
        <dbReference type="EMBL" id="GAB1254785.1"/>
    </source>
</evidence>
<gene>
    <name evidence="2" type="ORF">Defa_22720</name>
</gene>
<evidence type="ECO:0008006" key="4">
    <source>
        <dbReference type="Google" id="ProtNLM"/>
    </source>
</evidence>
<reference evidence="2 3" key="1">
    <citation type="journal article" date="2025" name="Int. J. Syst. Evol. Microbiol.">
        <title>Desulfovibrio falkowii sp. nov., Porphyromonas miyakawae sp. nov., Mediterraneibacter flintii sp. nov. and Owariibacterium komagatae gen. nov., sp. nov., isolated from human faeces.</title>
        <authorList>
            <person name="Hamaguchi T."/>
            <person name="Ohara M."/>
            <person name="Hisatomi A."/>
            <person name="Sekiguchi K."/>
            <person name="Takeda J.I."/>
            <person name="Ueyama J."/>
            <person name="Ito M."/>
            <person name="Nishiwaki H."/>
            <person name="Ogi T."/>
            <person name="Hirayama M."/>
            <person name="Ohkuma M."/>
            <person name="Sakamoto M."/>
            <person name="Ohno K."/>
        </authorList>
    </citation>
    <scope>NUCLEOTIDE SEQUENCE [LARGE SCALE GENOMIC DNA]</scope>
    <source>
        <strain evidence="2 3">13CB8C</strain>
    </source>
</reference>
<feature type="region of interest" description="Disordered" evidence="1">
    <location>
        <begin position="228"/>
        <end position="250"/>
    </location>
</feature>
<proteinExistence type="predicted"/>
<protein>
    <recommendedName>
        <fullName evidence="4">Capsid scaffolding protein</fullName>
    </recommendedName>
</protein>
<feature type="region of interest" description="Disordered" evidence="1">
    <location>
        <begin position="280"/>
        <end position="306"/>
    </location>
</feature>
<comment type="caution">
    <text evidence="2">The sequence shown here is derived from an EMBL/GenBank/DDBJ whole genome shotgun (WGS) entry which is preliminary data.</text>
</comment>
<dbReference type="RefSeq" id="WP_407844959.1">
    <property type="nucleotide sequence ID" value="NZ_BAAFSG010000001.1"/>
</dbReference>
<organism evidence="2 3">
    <name type="scientific">Desulfovibrio falkowii</name>
    <dbReference type="NCBI Taxonomy" id="3136602"/>
    <lineage>
        <taxon>Bacteria</taxon>
        <taxon>Pseudomonadati</taxon>
        <taxon>Thermodesulfobacteriota</taxon>
        <taxon>Desulfovibrionia</taxon>
        <taxon>Desulfovibrionales</taxon>
        <taxon>Desulfovibrionaceae</taxon>
        <taxon>Desulfovibrio</taxon>
    </lineage>
</organism>
<evidence type="ECO:0000313" key="3">
    <source>
        <dbReference type="Proteomes" id="UP001628192"/>
    </source>
</evidence>
<dbReference type="Pfam" id="PF05929">
    <property type="entry name" value="Phage_GPO"/>
    <property type="match status" value="1"/>
</dbReference>
<evidence type="ECO:0000256" key="1">
    <source>
        <dbReference type="SAM" id="MobiDB-lite"/>
    </source>
</evidence>
<keyword evidence="3" id="KW-1185">Reference proteome</keyword>
<accession>A0ABQ0EAE9</accession>
<sequence>MPALVTKFIKVAQSGPCVDGRTIDPQWLHDMAETYDPAVYRAKIWPEHLRWGNNYGTVAALKVEEADGVASLYASLAVNAQYLWDNQYDQKLSFSIELLENFAGTGKAYLGGLGVTDSPASLGTDELKFSRRAAQGGQSGTRIFAGQPVDVSCFSADPGAGAEAPGWFTTFVNKFLPSAAASGLPPADNEDTQMDKQQFDAMNARLEGLEGQLNGIKTLVEGKFATAPAAPTTEADKTDDKQPQAAPGEAPQGFAALTDAFAANLETAVAPLRQQLDAMDKRFSSAKPGTAVPDTTGPADENTSLI</sequence>
<name>A0ABQ0EAE9_9BACT</name>
<dbReference type="EMBL" id="BAAFSG010000001">
    <property type="protein sequence ID" value="GAB1254785.1"/>
    <property type="molecule type" value="Genomic_DNA"/>
</dbReference>
<dbReference type="InterPro" id="IPR009228">
    <property type="entry name" value="Capsid_scaffold_GpO"/>
</dbReference>